<dbReference type="AlphaFoldDB" id="A0A4U9UMK7"/>
<dbReference type="EMBL" id="LR590484">
    <property type="protein sequence ID" value="VTR30974.1"/>
    <property type="molecule type" value="Genomic_DNA"/>
</dbReference>
<proteinExistence type="predicted"/>
<evidence type="ECO:0000256" key="1">
    <source>
        <dbReference type="SAM" id="SignalP"/>
    </source>
</evidence>
<feature type="chain" id="PRO_5020686435" evidence="1">
    <location>
        <begin position="22"/>
        <end position="156"/>
    </location>
</feature>
<dbReference type="PANTHER" id="PTHR37691:SF1">
    <property type="entry name" value="BLR3518 PROTEIN"/>
    <property type="match status" value="1"/>
</dbReference>
<gene>
    <name evidence="2" type="ORF">NCTC11429_00749</name>
</gene>
<dbReference type="PANTHER" id="PTHR37691">
    <property type="entry name" value="BLR3518 PROTEIN"/>
    <property type="match status" value="1"/>
</dbReference>
<dbReference type="SUPFAM" id="SSF75169">
    <property type="entry name" value="DsrEFH-like"/>
    <property type="match status" value="1"/>
</dbReference>
<dbReference type="RefSeq" id="WP_028072587.1">
    <property type="nucleotide sequence ID" value="NZ_LR590484.1"/>
</dbReference>
<accession>A0A4U9UMK7</accession>
<protein>
    <submittedName>
        <fullName evidence="2">Uncharacterized conserved protein</fullName>
    </submittedName>
</protein>
<sequence length="156" mass="17618">MKKHFTIACILLAITTFRAKAQSDKLLTANQQYTGAVAKEQIYKAIYQLDSNDPKTIEKAIRNINNVLKDPRLKGRLQIELVAFSGGTEAYLKKNSQYEQPLKELVRKGVIVAQCLNTLQEKHIAKEELFDFIAYVPSGNGELILRANEGWIIVKP</sequence>
<name>A0A4U9UMK7_9SPHI</name>
<evidence type="ECO:0000313" key="3">
    <source>
        <dbReference type="Proteomes" id="UP000308196"/>
    </source>
</evidence>
<dbReference type="KEGG" id="stha:NCTC11429_00749"/>
<organism evidence="2 3">
    <name type="scientific">Sphingobacterium thalpophilum</name>
    <dbReference type="NCBI Taxonomy" id="259"/>
    <lineage>
        <taxon>Bacteria</taxon>
        <taxon>Pseudomonadati</taxon>
        <taxon>Bacteroidota</taxon>
        <taxon>Sphingobacteriia</taxon>
        <taxon>Sphingobacteriales</taxon>
        <taxon>Sphingobacteriaceae</taxon>
        <taxon>Sphingobacterium</taxon>
    </lineage>
</organism>
<dbReference type="GeneID" id="78461543"/>
<keyword evidence="1" id="KW-0732">Signal</keyword>
<dbReference type="Gene3D" id="3.40.1260.10">
    <property type="entry name" value="DsrEFH-like"/>
    <property type="match status" value="1"/>
</dbReference>
<dbReference type="InterPro" id="IPR027396">
    <property type="entry name" value="DsrEFH-like"/>
</dbReference>
<reference evidence="2 3" key="1">
    <citation type="submission" date="2019-05" db="EMBL/GenBank/DDBJ databases">
        <authorList>
            <consortium name="Pathogen Informatics"/>
        </authorList>
    </citation>
    <scope>NUCLEOTIDE SEQUENCE [LARGE SCALE GENOMIC DNA]</scope>
    <source>
        <strain evidence="2 3">NCTC11429</strain>
    </source>
</reference>
<dbReference type="Proteomes" id="UP000308196">
    <property type="component" value="Chromosome"/>
</dbReference>
<dbReference type="STRING" id="1123265.GCA_000686625_03001"/>
<feature type="signal peptide" evidence="1">
    <location>
        <begin position="1"/>
        <end position="21"/>
    </location>
</feature>
<evidence type="ECO:0000313" key="2">
    <source>
        <dbReference type="EMBL" id="VTR30974.1"/>
    </source>
</evidence>